<keyword evidence="2" id="KW-1185">Reference proteome</keyword>
<dbReference type="SUPFAM" id="SSF52768">
    <property type="entry name" value="Arginase/deacetylase"/>
    <property type="match status" value="1"/>
</dbReference>
<dbReference type="OrthoDB" id="8770139at2"/>
<gene>
    <name evidence="1" type="ORF">SAMN05444584_0565</name>
</gene>
<organism evidence="1 2">
    <name type="scientific">Acinetobacter apis</name>
    <dbReference type="NCBI Taxonomy" id="1229165"/>
    <lineage>
        <taxon>Bacteria</taxon>
        <taxon>Pseudomonadati</taxon>
        <taxon>Pseudomonadota</taxon>
        <taxon>Gammaproteobacteria</taxon>
        <taxon>Moraxellales</taxon>
        <taxon>Moraxellaceae</taxon>
        <taxon>Acinetobacter</taxon>
    </lineage>
</organism>
<dbReference type="Pfam" id="PF00491">
    <property type="entry name" value="Arginase"/>
    <property type="match status" value="1"/>
</dbReference>
<reference evidence="2" key="1">
    <citation type="submission" date="2017-06" db="EMBL/GenBank/DDBJ databases">
        <authorList>
            <person name="Varghese N."/>
            <person name="Submissions S."/>
        </authorList>
    </citation>
    <scope>NUCLEOTIDE SEQUENCE [LARGE SCALE GENOMIC DNA]</scope>
    <source>
        <strain evidence="2">ANC 5114</strain>
    </source>
</reference>
<dbReference type="Proteomes" id="UP000243463">
    <property type="component" value="Unassembled WGS sequence"/>
</dbReference>
<dbReference type="EMBL" id="FZLN01000001">
    <property type="protein sequence ID" value="SNQ28641.1"/>
    <property type="molecule type" value="Genomic_DNA"/>
</dbReference>
<dbReference type="InterPro" id="IPR006035">
    <property type="entry name" value="Ureohydrolase"/>
</dbReference>
<name>A0A217EDT4_9GAMM</name>
<dbReference type="AlphaFoldDB" id="A0A217EDT4"/>
<dbReference type="Gene3D" id="3.40.800.10">
    <property type="entry name" value="Ureohydrolase domain"/>
    <property type="match status" value="1"/>
</dbReference>
<dbReference type="GO" id="GO:0016813">
    <property type="term" value="F:hydrolase activity, acting on carbon-nitrogen (but not peptide) bonds, in linear amidines"/>
    <property type="evidence" value="ECO:0007669"/>
    <property type="project" value="UniProtKB-ARBA"/>
</dbReference>
<dbReference type="RefSeq" id="WP_088822677.1">
    <property type="nucleotide sequence ID" value="NZ_FZLN01000001.1"/>
</dbReference>
<evidence type="ECO:0000313" key="1">
    <source>
        <dbReference type="EMBL" id="SNQ28641.1"/>
    </source>
</evidence>
<protein>
    <submittedName>
        <fullName evidence="1">Arginase family protein</fullName>
    </submittedName>
</protein>
<dbReference type="GO" id="GO:0046872">
    <property type="term" value="F:metal ion binding"/>
    <property type="evidence" value="ECO:0007669"/>
    <property type="project" value="InterPro"/>
</dbReference>
<evidence type="ECO:0000313" key="2">
    <source>
        <dbReference type="Proteomes" id="UP000243463"/>
    </source>
</evidence>
<proteinExistence type="predicted"/>
<accession>A0A217EDT4</accession>
<dbReference type="InterPro" id="IPR023696">
    <property type="entry name" value="Ureohydrolase_dom_sf"/>
</dbReference>
<sequence length="297" mass="34457">MDLNQTKRPLILNFDHSAGQFNDAFCVNLTSWQEKIRFGCKHQQFAELQQYINQQNLPQNLGCVLLGSGDYHHLSQLLLERLSNTQEPIHLIVCDNHPDNMRYPFGIHCGSWVYWASQLPHVARIDVIGIHSSDIGWAHAWENHWSPLYKHKLHYWSLQQNASWTRFIGAKNAWHDFQHPDELITAFLSQVQTSEQPIYLSIDKDVLSSEVVKTNWDQGQFLEIHLHQLIQACKGRLVAADITGDVSIFKYKSRFKRVLAAADGQQEPSQAEIMQWQKDQAELNLRLMDAINQSWHI</sequence>